<dbReference type="InterPro" id="IPR016181">
    <property type="entry name" value="Acyl_CoA_acyltransferase"/>
</dbReference>
<dbReference type="PANTHER" id="PTHR43328:SF1">
    <property type="entry name" value="N-ACETYLTRANSFERASE DOMAIN-CONTAINING PROTEIN"/>
    <property type="match status" value="1"/>
</dbReference>
<dbReference type="STRING" id="796604.A0A2X0NV29"/>
<evidence type="ECO:0000256" key="1">
    <source>
        <dbReference type="SAM" id="MobiDB-lite"/>
    </source>
</evidence>
<gene>
    <name evidence="2" type="primary">BQ5605_C012g06800</name>
    <name evidence="2" type="ORF">BQ5605_C012G06800</name>
</gene>
<dbReference type="Gene3D" id="3.40.630.30">
    <property type="match status" value="1"/>
</dbReference>
<keyword evidence="3" id="KW-1185">Reference proteome</keyword>
<evidence type="ECO:0000313" key="3">
    <source>
        <dbReference type="Proteomes" id="UP000249464"/>
    </source>
</evidence>
<protein>
    <submittedName>
        <fullName evidence="2">BQ5605_C012g06800 protein</fullName>
    </submittedName>
</protein>
<dbReference type="SUPFAM" id="SSF55729">
    <property type="entry name" value="Acyl-CoA N-acyltransferases (Nat)"/>
    <property type="match status" value="1"/>
</dbReference>
<organism evidence="2 3">
    <name type="scientific">Microbotryum silenes-dioicae</name>
    <dbReference type="NCBI Taxonomy" id="796604"/>
    <lineage>
        <taxon>Eukaryota</taxon>
        <taxon>Fungi</taxon>
        <taxon>Dikarya</taxon>
        <taxon>Basidiomycota</taxon>
        <taxon>Pucciniomycotina</taxon>
        <taxon>Microbotryomycetes</taxon>
        <taxon>Microbotryales</taxon>
        <taxon>Microbotryaceae</taxon>
        <taxon>Microbotryum</taxon>
    </lineage>
</organism>
<dbReference type="EMBL" id="FQNC01000014">
    <property type="protein sequence ID" value="SGY16194.1"/>
    <property type="molecule type" value="Genomic_DNA"/>
</dbReference>
<reference evidence="2 3" key="1">
    <citation type="submission" date="2016-11" db="EMBL/GenBank/DDBJ databases">
        <authorList>
            <person name="Jaros S."/>
            <person name="Januszkiewicz K."/>
            <person name="Wedrychowicz H."/>
        </authorList>
    </citation>
    <scope>NUCLEOTIDE SEQUENCE [LARGE SCALE GENOMIC DNA]</scope>
</reference>
<feature type="region of interest" description="Disordered" evidence="1">
    <location>
        <begin position="1"/>
        <end position="28"/>
    </location>
</feature>
<proteinExistence type="predicted"/>
<feature type="compositionally biased region" description="Pro residues" evidence="1">
    <location>
        <begin position="16"/>
        <end position="25"/>
    </location>
</feature>
<dbReference type="Proteomes" id="UP000249464">
    <property type="component" value="Unassembled WGS sequence"/>
</dbReference>
<evidence type="ECO:0000313" key="2">
    <source>
        <dbReference type="EMBL" id="SGY16194.1"/>
    </source>
</evidence>
<sequence length="279" mass="31364">MASGEVRPSTSSNTPAPSPPPPYRPPSSQTLPILRSLIQSTSFRICSLTRTLYLPIPHPSLTLSLTLPNPLDFAPLHRTLNDPLVALQLEGPPYPYTEDQARDWIKINTERYERIVARWIDAGRIGWDEEGCPVGNLRLGEGAGVGGDADVKKEEGDVEQDTVWSYGCAFLSERRLEVGKGFSLQLWVLFLLRTVFLAPQYHRQGIMAAALQCIIESYLIPVLKARHIRSCAFEDNWGSRRTQEKCGMRRVPDEDHEVDVAESRGGSKKVHVQFEYIPR</sequence>
<accession>A0A2X0NV29</accession>
<name>A0A2X0NV29_9BASI</name>
<dbReference type="AlphaFoldDB" id="A0A2X0NV29"/>
<dbReference type="PANTHER" id="PTHR43328">
    <property type="entry name" value="ACETYLTRANSFERASE-RELATED"/>
    <property type="match status" value="1"/>
</dbReference>